<keyword evidence="3" id="KW-1185">Reference proteome</keyword>
<evidence type="ECO:0000313" key="3">
    <source>
        <dbReference type="Proteomes" id="UP000268093"/>
    </source>
</evidence>
<sequence length="561" mass="62653">MSLMADSLIQYTAKTSDADNQHWALTQEGFIFSRSKPNLVLALKDTVGRATLDLYIQDKKSHDHKEQRWNFVIPTIKGKLVAGSSLIQWEQKSVEEAENQLWALTVEGHIVNRKQNGLVLALPDEDSARIENSEVAIHEKKGLQFKEQRWGFLLPVFGRGANGRQIVAQTEEAISASYDETKEHTAQTKTITNKFGIFPEGWFFIKSQTKGLVLGVERDSKEAGAKLVLRKINPKVYTYFLWIYRDGFLVNRATNRVIDAEGGERNRTSDRHICTLDSLGDLVNGTQIIQWQQKPTAEAANQQWSLTVDGYIFNRSHPDLVLAAPSEAAAAIDDTKVQLLEKKAGEHSEQRWGFLLPIFGKRKVEAGATITTTETEEVIESTEEAVTVLAEESKPQKHLVEGAELIQYREKDQESATNQHWGLTVDGQIFTKTVEHLVLGVADAASARADGSQVRLYEKQHGEYKVQHWSFLIPVFGKKKGAVEGQKTTETTTTTTTVTDTVEDDGHELLETTAAVTVAAASIAAVIAGNATHGEHEHEHEREEHEEADDSDDEGLYTQKW</sequence>
<evidence type="ECO:0008006" key="4">
    <source>
        <dbReference type="Google" id="ProtNLM"/>
    </source>
</evidence>
<accession>A0A433A1K7</accession>
<dbReference type="Gene3D" id="2.80.10.50">
    <property type="match status" value="2"/>
</dbReference>
<organism evidence="2 3">
    <name type="scientific">Jimgerdemannia flammicorona</name>
    <dbReference type="NCBI Taxonomy" id="994334"/>
    <lineage>
        <taxon>Eukaryota</taxon>
        <taxon>Fungi</taxon>
        <taxon>Fungi incertae sedis</taxon>
        <taxon>Mucoromycota</taxon>
        <taxon>Mucoromycotina</taxon>
        <taxon>Endogonomycetes</taxon>
        <taxon>Endogonales</taxon>
        <taxon>Endogonaceae</taxon>
        <taxon>Jimgerdemannia</taxon>
    </lineage>
</organism>
<comment type="caution">
    <text evidence="2">The sequence shown here is derived from an EMBL/GenBank/DDBJ whole genome shotgun (WGS) entry which is preliminary data.</text>
</comment>
<feature type="compositionally biased region" description="Basic and acidic residues" evidence="1">
    <location>
        <begin position="533"/>
        <end position="545"/>
    </location>
</feature>
<proteinExistence type="predicted"/>
<name>A0A433A1K7_9FUNG</name>
<protein>
    <recommendedName>
        <fullName evidence="4">Ricin B lectin domain-containing protein</fullName>
    </recommendedName>
</protein>
<dbReference type="SUPFAM" id="SSF50370">
    <property type="entry name" value="Ricin B-like lectins"/>
    <property type="match status" value="3"/>
</dbReference>
<dbReference type="PROSITE" id="PS50231">
    <property type="entry name" value="RICIN_B_LECTIN"/>
    <property type="match status" value="3"/>
</dbReference>
<dbReference type="InterPro" id="IPR035992">
    <property type="entry name" value="Ricin_B-like_lectins"/>
</dbReference>
<dbReference type="OrthoDB" id="9895617at2759"/>
<feature type="compositionally biased region" description="Acidic residues" evidence="1">
    <location>
        <begin position="546"/>
        <end position="555"/>
    </location>
</feature>
<dbReference type="EMBL" id="RBNI01020601">
    <property type="protein sequence ID" value="RUO96568.1"/>
    <property type="molecule type" value="Genomic_DNA"/>
</dbReference>
<feature type="region of interest" description="Disordered" evidence="1">
    <location>
        <begin position="532"/>
        <end position="561"/>
    </location>
</feature>
<gene>
    <name evidence="2" type="ORF">BC936DRAFT_141827</name>
</gene>
<dbReference type="Proteomes" id="UP000268093">
    <property type="component" value="Unassembled WGS sequence"/>
</dbReference>
<evidence type="ECO:0000256" key="1">
    <source>
        <dbReference type="SAM" id="MobiDB-lite"/>
    </source>
</evidence>
<evidence type="ECO:0000313" key="2">
    <source>
        <dbReference type="EMBL" id="RUO96568.1"/>
    </source>
</evidence>
<dbReference type="AlphaFoldDB" id="A0A433A1K7"/>
<dbReference type="CDD" id="cd23454">
    <property type="entry name" value="beta-trefoil_Ricin_GllA-1"/>
    <property type="match status" value="1"/>
</dbReference>
<reference evidence="2 3" key="1">
    <citation type="journal article" date="2018" name="New Phytol.">
        <title>Phylogenomics of Endogonaceae and evolution of mycorrhizas within Mucoromycota.</title>
        <authorList>
            <person name="Chang Y."/>
            <person name="Desiro A."/>
            <person name="Na H."/>
            <person name="Sandor L."/>
            <person name="Lipzen A."/>
            <person name="Clum A."/>
            <person name="Barry K."/>
            <person name="Grigoriev I.V."/>
            <person name="Martin F.M."/>
            <person name="Stajich J.E."/>
            <person name="Smith M.E."/>
            <person name="Bonito G."/>
            <person name="Spatafora J.W."/>
        </authorList>
    </citation>
    <scope>NUCLEOTIDE SEQUENCE [LARGE SCALE GENOMIC DNA]</scope>
    <source>
        <strain evidence="2 3">GMNB39</strain>
    </source>
</reference>